<organism evidence="2 3">
    <name type="scientific">Chloropicon primus</name>
    <dbReference type="NCBI Taxonomy" id="1764295"/>
    <lineage>
        <taxon>Eukaryota</taxon>
        <taxon>Viridiplantae</taxon>
        <taxon>Chlorophyta</taxon>
        <taxon>Chloropicophyceae</taxon>
        <taxon>Chloropicales</taxon>
        <taxon>Chloropicaceae</taxon>
        <taxon>Chloropicon</taxon>
    </lineage>
</organism>
<evidence type="ECO:0000313" key="3">
    <source>
        <dbReference type="Proteomes" id="UP000316726"/>
    </source>
</evidence>
<dbReference type="Proteomes" id="UP000316726">
    <property type="component" value="Chromosome 3"/>
</dbReference>
<accession>A0A5B8MGR9</accession>
<dbReference type="AlphaFoldDB" id="A0A5B8MGR9"/>
<evidence type="ECO:0008006" key="4">
    <source>
        <dbReference type="Google" id="ProtNLM"/>
    </source>
</evidence>
<dbReference type="EMBL" id="CP031036">
    <property type="protein sequence ID" value="QDZ19646.1"/>
    <property type="molecule type" value="Genomic_DNA"/>
</dbReference>
<dbReference type="STRING" id="1764295.A0A5B8MGR9"/>
<feature type="compositionally biased region" description="Acidic residues" evidence="1">
    <location>
        <begin position="1"/>
        <end position="16"/>
    </location>
</feature>
<evidence type="ECO:0000313" key="2">
    <source>
        <dbReference type="EMBL" id="QDZ19646.1"/>
    </source>
</evidence>
<reference evidence="2 3" key="1">
    <citation type="submission" date="2018-07" db="EMBL/GenBank/DDBJ databases">
        <title>The complete nuclear genome of the prasinophyte Chloropicon primus (CCMP1205).</title>
        <authorList>
            <person name="Pombert J.-F."/>
            <person name="Otis C."/>
            <person name="Turmel M."/>
            <person name="Lemieux C."/>
        </authorList>
    </citation>
    <scope>NUCLEOTIDE SEQUENCE [LARGE SCALE GENOMIC DNA]</scope>
    <source>
        <strain evidence="2 3">CCMP1205</strain>
    </source>
</reference>
<protein>
    <recommendedName>
        <fullName evidence="4">WD40 repeat domain-containing protein</fullName>
    </recommendedName>
</protein>
<dbReference type="SUPFAM" id="SSF50978">
    <property type="entry name" value="WD40 repeat-like"/>
    <property type="match status" value="1"/>
</dbReference>
<feature type="region of interest" description="Disordered" evidence="1">
    <location>
        <begin position="1"/>
        <end position="44"/>
    </location>
</feature>
<proteinExistence type="predicted"/>
<gene>
    <name evidence="2" type="ORF">A3770_03p21640</name>
</gene>
<evidence type="ECO:0000256" key="1">
    <source>
        <dbReference type="SAM" id="MobiDB-lite"/>
    </source>
</evidence>
<dbReference type="InterPro" id="IPR036322">
    <property type="entry name" value="WD40_repeat_dom_sf"/>
</dbReference>
<name>A0A5B8MGR9_9CHLO</name>
<sequence length="703" mass="78335">MADEEEIEVLSEEEIEVLSGSEEASGPIVTRSATQNTRQTPSQQVQDAVSEFVAGFMGDMLSYEEEDAEDTGTEEDEDLVWDEENDSDDSFLYSEEEEWAWWAELEGDLSTVLQTPAVVERVWGSNPPSFEEQQEEVYAYYTLLKQAHQTDESLSERGTSKRLLGGDSCCVLDSGKGEAIVFGDGDASGTTRHINSSYDHCQVADSIICNCYDGVNDEIVVVKKRMMHLYTVSRTSTVARKDADVYLGINPYTIARSANGECIVVGGDLHAMLFHYNREKRELKYSSILVFQRNQASEFPMANYATFGKVGGKERLLLTNQNGNIYIFEVPSRGEIEERQAQGEDPSPLFMCTTFYDNVWNPPQISNSRLESQVMTVGSSSVQSWIQTVNSSPNRAPNAFEVYVSLSSAQKELRTNVVGKFPIALNCAVPSADSKWLAVVGDSQMVFVCPLDKIIQGHIMKYKATSTEVYMPYVVRLKLPGGKALAHKLQHRPVARPYSQYCVWNDSSTLLAASSDNGNYVAVWSSSNWSLVKVFEYKKQGPCLSLRFVDGLDSSLLWAEDISESVSVGNVYCPKKKDRTFLKLPDRMDRRKRKRLSQAFNNFGGGMTKDIPPILGQRITGIGCTTGGNRTYVYTASTSQLSRHEVLRSWSPETHSKFTSKKFKKALLQVLLGARSSATLRLLPEPVLLKILSLAAFPAEAWA</sequence>
<feature type="compositionally biased region" description="Polar residues" evidence="1">
    <location>
        <begin position="31"/>
        <end position="44"/>
    </location>
</feature>
<keyword evidence="3" id="KW-1185">Reference proteome</keyword>